<dbReference type="Gene3D" id="2.30.30.140">
    <property type="match status" value="1"/>
</dbReference>
<keyword evidence="18" id="KW-1185">Reference proteome</keyword>
<keyword evidence="13" id="KW-0131">Cell cycle</keyword>
<keyword evidence="9" id="KW-0833">Ubl conjugation pathway</keyword>
<proteinExistence type="inferred from homology"/>
<keyword evidence="10" id="KW-0156">Chromatin regulator</keyword>
<organism evidence="18 19">
    <name type="scientific">Camelina sativa</name>
    <name type="common">False flax</name>
    <name type="synonym">Myagrum sativum</name>
    <dbReference type="NCBI Taxonomy" id="90675"/>
    <lineage>
        <taxon>Eukaryota</taxon>
        <taxon>Viridiplantae</taxon>
        <taxon>Streptophyta</taxon>
        <taxon>Embryophyta</taxon>
        <taxon>Tracheophyta</taxon>
        <taxon>Spermatophyta</taxon>
        <taxon>Magnoliopsida</taxon>
        <taxon>eudicotyledons</taxon>
        <taxon>Gunneridae</taxon>
        <taxon>Pentapetalae</taxon>
        <taxon>rosids</taxon>
        <taxon>malvids</taxon>
        <taxon>Brassicales</taxon>
        <taxon>Brassicaceae</taxon>
        <taxon>Camelineae</taxon>
        <taxon>Camelina</taxon>
    </lineage>
</organism>
<evidence type="ECO:0000256" key="14">
    <source>
        <dbReference type="ARBA" id="ARBA00030984"/>
    </source>
</evidence>
<evidence type="ECO:0000256" key="9">
    <source>
        <dbReference type="ARBA" id="ARBA00022786"/>
    </source>
</evidence>
<dbReference type="SUPFAM" id="SSF63748">
    <property type="entry name" value="Tudor/PWWP/MBT"/>
    <property type="match status" value="1"/>
</dbReference>
<evidence type="ECO:0000256" key="16">
    <source>
        <dbReference type="SAM" id="MobiDB-lite"/>
    </source>
</evidence>
<evidence type="ECO:0000256" key="7">
    <source>
        <dbReference type="ARBA" id="ARBA00022763"/>
    </source>
</evidence>
<keyword evidence="8" id="KW-0498">Mitosis</keyword>
<evidence type="ECO:0000256" key="2">
    <source>
        <dbReference type="ARBA" id="ARBA00004496"/>
    </source>
</evidence>
<evidence type="ECO:0000256" key="5">
    <source>
        <dbReference type="ARBA" id="ARBA00022490"/>
    </source>
</evidence>
<feature type="region of interest" description="Disordered" evidence="16">
    <location>
        <begin position="234"/>
        <end position="309"/>
    </location>
</feature>
<feature type="compositionally biased region" description="Basic and acidic residues" evidence="16">
    <location>
        <begin position="244"/>
        <end position="260"/>
    </location>
</feature>
<dbReference type="GeneID" id="104729967"/>
<keyword evidence="11" id="KW-0234">DNA repair</keyword>
<evidence type="ECO:0000256" key="15">
    <source>
        <dbReference type="ARBA" id="ARBA00031038"/>
    </source>
</evidence>
<dbReference type="Gene3D" id="3.40.50.410">
    <property type="entry name" value="von Willebrand factor, type A domain"/>
    <property type="match status" value="1"/>
</dbReference>
<gene>
    <name evidence="19" type="primary">LOC104729967</name>
</gene>
<comment type="subcellular location">
    <subcellularLocation>
        <location evidence="2">Cytoplasm</location>
    </subcellularLocation>
    <subcellularLocation>
        <location evidence="1">Nucleus</location>
    </subcellularLocation>
</comment>
<feature type="region of interest" description="Disordered" evidence="16">
    <location>
        <begin position="595"/>
        <end position="666"/>
    </location>
</feature>
<evidence type="ECO:0000313" key="18">
    <source>
        <dbReference type="Proteomes" id="UP000694864"/>
    </source>
</evidence>
<feature type="compositionally biased region" description="Basic and acidic residues" evidence="16">
    <location>
        <begin position="630"/>
        <end position="649"/>
    </location>
</feature>
<protein>
    <recommendedName>
        <fullName evidence="4">BRISC and BRCA1-A complex member 1</fullName>
    </recommendedName>
    <alternativeName>
        <fullName evidence="14">Mediator of RAP80 interactions and targeting subunit of 40 kDa</fullName>
    </alternativeName>
    <alternativeName>
        <fullName evidence="15">New component of the BRCA1-A complex</fullName>
    </alternativeName>
</protein>
<evidence type="ECO:0000256" key="8">
    <source>
        <dbReference type="ARBA" id="ARBA00022776"/>
    </source>
</evidence>
<evidence type="ECO:0000256" key="4">
    <source>
        <dbReference type="ARBA" id="ARBA00019437"/>
    </source>
</evidence>
<feature type="compositionally biased region" description="Basic and acidic residues" evidence="16">
    <location>
        <begin position="289"/>
        <end position="302"/>
    </location>
</feature>
<keyword evidence="12" id="KW-0539">Nucleus</keyword>
<dbReference type="InterPro" id="IPR036465">
    <property type="entry name" value="vWFA_dom_sf"/>
</dbReference>
<evidence type="ECO:0000313" key="19">
    <source>
        <dbReference type="RefSeq" id="XP_010447310.1"/>
    </source>
</evidence>
<dbReference type="PANTHER" id="PTHR15660">
    <property type="entry name" value="BRISC AND BRCA1-A COMPLEX MEMBER 1"/>
    <property type="match status" value="1"/>
</dbReference>
<sequence length="747" mass="82777">MEDDGVAMTGGIASRDTAKPSEDILICVDVDVESTVEMKTTYANGKPMNRLECVKLAITRFIHDKLATNPNHRFAFATLSKSAAWLKKEFTSNAESAAASLREMSATKASGPADLTLLFQEAAQQAKTSRAQNQSLRVILIYCRSSVIPTYDWPVNQKLFTLDILYLHDRPSPDNSPHDVYDSLVDAIKRVSKCEGYIFGSGHGLAQSFFKRMSTLLSHPSQRCAQADLLKPPAKKPAVSCDKSASDSKKAAKEPLEKTKTTTTNTKRCAQADLPMPPAKKPAVSCDKPASDSKKAAKEPLKKTTTTNTKRIHSLGNEKACDVKNYGENLVGSRVKILWPLDNAYYEAVVSTYYSAKGIHRVRYVDGDEESLNMRTEKWYFVNKSKLLKVGNLYLSSLGFLFCFILQIVLSFHIFCQQDKEAKQMGCDKEAFTIPPKKKAKTSKEQSTNQQSKMLSPFPPIVKKEDEVPQISQRQAKQVLSSCAGQLKKYPTEAVKSLSVSLDKHSDIVDSMCEGALDALMQKEIVSNIKDEQQKAAEVSTHELNCVPERNLEHSLSLCAHDSSVNAAISSMNEDGHKAGSPRRETVAIGGVKTQESKQLEMAQQPVAEKENLADTETQKHKRARVESSSLDKADGEMDKKAAEGEPSCRSHKSSAEPGDAHPKKITQPCCVTQQLAKVKQSIKDTIASVRQFRSELETKEQSIVDTLSIVRQFRFEMEKKEDNLEDSLLEIDVLGEKILEINKILS</sequence>
<evidence type="ECO:0000256" key="17">
    <source>
        <dbReference type="SAM" id="Phobius"/>
    </source>
</evidence>
<keyword evidence="17" id="KW-0812">Transmembrane</keyword>
<keyword evidence="17" id="KW-0472">Membrane</keyword>
<evidence type="ECO:0000256" key="6">
    <source>
        <dbReference type="ARBA" id="ARBA00022618"/>
    </source>
</evidence>
<accession>A0ABM0UWC9</accession>
<evidence type="ECO:0000256" key="1">
    <source>
        <dbReference type="ARBA" id="ARBA00004123"/>
    </source>
</evidence>
<dbReference type="Proteomes" id="UP000694864">
    <property type="component" value="Chromosome 12"/>
</dbReference>
<dbReference type="CDD" id="cd20404">
    <property type="entry name" value="Tudor_Agenet_AtEML-like"/>
    <property type="match status" value="1"/>
</dbReference>
<evidence type="ECO:0000256" key="10">
    <source>
        <dbReference type="ARBA" id="ARBA00022853"/>
    </source>
</evidence>
<dbReference type="PANTHER" id="PTHR15660:SF1">
    <property type="entry name" value="BRISC AND BRCA1-A COMPLEX MEMBER 1"/>
    <property type="match status" value="1"/>
</dbReference>
<evidence type="ECO:0000256" key="13">
    <source>
        <dbReference type="ARBA" id="ARBA00023306"/>
    </source>
</evidence>
<dbReference type="CDD" id="cd21502">
    <property type="entry name" value="vWA_BABAM1"/>
    <property type="match status" value="1"/>
</dbReference>
<dbReference type="InterPro" id="IPR026126">
    <property type="entry name" value="BABAM1"/>
</dbReference>
<evidence type="ECO:0000256" key="12">
    <source>
        <dbReference type="ARBA" id="ARBA00023242"/>
    </source>
</evidence>
<evidence type="ECO:0000256" key="3">
    <source>
        <dbReference type="ARBA" id="ARBA00010809"/>
    </source>
</evidence>
<keyword evidence="5" id="KW-0963">Cytoplasm</keyword>
<keyword evidence="7" id="KW-0227">DNA damage</keyword>
<name>A0ABM0UWC9_CAMSA</name>
<keyword evidence="17" id="KW-1133">Transmembrane helix</keyword>
<feature type="compositionally biased region" description="Basic and acidic residues" evidence="16">
    <location>
        <begin position="608"/>
        <end position="619"/>
    </location>
</feature>
<feature type="transmembrane region" description="Helical" evidence="17">
    <location>
        <begin position="393"/>
        <end position="415"/>
    </location>
</feature>
<evidence type="ECO:0000256" key="11">
    <source>
        <dbReference type="ARBA" id="ARBA00023204"/>
    </source>
</evidence>
<reference evidence="18" key="1">
    <citation type="journal article" date="2014" name="Nat. Commun.">
        <title>The emerging biofuel crop Camelina sativa retains a highly undifferentiated hexaploid genome structure.</title>
        <authorList>
            <person name="Kagale S."/>
            <person name="Koh C."/>
            <person name="Nixon J."/>
            <person name="Bollina V."/>
            <person name="Clarke W.E."/>
            <person name="Tuteja R."/>
            <person name="Spillane C."/>
            <person name="Robinson S.J."/>
            <person name="Links M.G."/>
            <person name="Clarke C."/>
            <person name="Higgins E.E."/>
            <person name="Huebert T."/>
            <person name="Sharpe A.G."/>
            <person name="Parkin I.A."/>
        </authorList>
    </citation>
    <scope>NUCLEOTIDE SEQUENCE [LARGE SCALE GENOMIC DNA]</scope>
    <source>
        <strain evidence="18">cv. DH55</strain>
    </source>
</reference>
<reference evidence="19" key="2">
    <citation type="submission" date="2025-08" db="UniProtKB">
        <authorList>
            <consortium name="RefSeq"/>
        </authorList>
    </citation>
    <scope>IDENTIFICATION</scope>
    <source>
        <tissue evidence="19">Leaf</tissue>
    </source>
</reference>
<comment type="similarity">
    <text evidence="3">Belongs to the BABAM1 family.</text>
</comment>
<dbReference type="RefSeq" id="XP_010447310.1">
    <property type="nucleotide sequence ID" value="XM_010449008.2"/>
</dbReference>
<keyword evidence="6" id="KW-0132">Cell division</keyword>